<dbReference type="PANTHER" id="PTHR43918:SF4">
    <property type="entry name" value="CARBOXYLIC ESTER HYDROLASE"/>
    <property type="match status" value="1"/>
</dbReference>
<dbReference type="Proteomes" id="UP000821837">
    <property type="component" value="Unassembled WGS sequence"/>
</dbReference>
<evidence type="ECO:0000259" key="5">
    <source>
        <dbReference type="Pfam" id="PF00135"/>
    </source>
</evidence>
<dbReference type="GO" id="GO:0005886">
    <property type="term" value="C:plasma membrane"/>
    <property type="evidence" value="ECO:0007669"/>
    <property type="project" value="TreeGrafter"/>
</dbReference>
<evidence type="ECO:0000256" key="2">
    <source>
        <dbReference type="ARBA" id="ARBA00022487"/>
    </source>
</evidence>
<keyword evidence="7" id="KW-1185">Reference proteome</keyword>
<organism evidence="6 7">
    <name type="scientific">Rhipicephalus sanguineus</name>
    <name type="common">Brown dog tick</name>
    <name type="synonym">Ixodes sanguineus</name>
    <dbReference type="NCBI Taxonomy" id="34632"/>
    <lineage>
        <taxon>Eukaryota</taxon>
        <taxon>Metazoa</taxon>
        <taxon>Ecdysozoa</taxon>
        <taxon>Arthropoda</taxon>
        <taxon>Chelicerata</taxon>
        <taxon>Arachnida</taxon>
        <taxon>Acari</taxon>
        <taxon>Parasitiformes</taxon>
        <taxon>Ixodida</taxon>
        <taxon>Ixodoidea</taxon>
        <taxon>Ixodidae</taxon>
        <taxon>Rhipicephalinae</taxon>
        <taxon>Rhipicephalus</taxon>
        <taxon>Rhipicephalus</taxon>
    </lineage>
</organism>
<keyword evidence="4" id="KW-0325">Glycoprotein</keyword>
<dbReference type="GO" id="GO:0019695">
    <property type="term" value="P:choline metabolic process"/>
    <property type="evidence" value="ECO:0007669"/>
    <property type="project" value="TreeGrafter"/>
</dbReference>
<dbReference type="AlphaFoldDB" id="A0A9D4Q825"/>
<evidence type="ECO:0000256" key="4">
    <source>
        <dbReference type="ARBA" id="ARBA00023180"/>
    </source>
</evidence>
<dbReference type="Pfam" id="PF00135">
    <property type="entry name" value="COesterase"/>
    <property type="match status" value="2"/>
</dbReference>
<dbReference type="VEuPathDB" id="VectorBase:RSAN_050689"/>
<feature type="domain" description="Carboxylesterase type B" evidence="5">
    <location>
        <begin position="35"/>
        <end position="206"/>
    </location>
</feature>
<sequence>MTACLVSVVASILTLAVATVLLLRYLSPKKDELLIHGPFGTVLGSVMSCKGRLAYAFRGVPFAQPPVGDLRFRDSVATAEIGASSLYDGTRSPATCLQIDKAIKARTSAEKEKLGSEEREDCLTLSIWKPPGGCESGPRAVLFVVHGHFFQMSHAENEGRCLAALGDVVVVVPHYRLGAMGFLNAPPEAPGNMGLTDLVLALNWTRMYFDNTINAKANLATLSERLGCDSNETRSVFDCVRNASAAKVVRSGWGARPIFFPSYNHRLMHFAPYDRTEMTVPNRIDLLVGHTRGNIFNLADTMRPDSSTAEQLHFSAAFLTLLGLEAPMEIIDYYQKAAQTGLLGPGVDQDEADATMLNDVLHACPARFYGQFLSQKFNRVSSFVLPRHERSAKTSATGTHVERWLELEEDLQRALGTFLPDHSFDSDGNDRFKLSATLIYIWTSFAAAGRLPAVNNASWPRVTGYAFPVVDIRPNGLTLLNDSGREERCKFLEHRLLL</sequence>
<comment type="caution">
    <text evidence="6">The sequence shown here is derived from an EMBL/GenBank/DDBJ whole genome shotgun (WGS) entry which is preliminary data.</text>
</comment>
<dbReference type="GO" id="GO:0005615">
    <property type="term" value="C:extracellular space"/>
    <property type="evidence" value="ECO:0007669"/>
    <property type="project" value="TreeGrafter"/>
</dbReference>
<accession>A0A9D4Q825</accession>
<reference evidence="6" key="2">
    <citation type="submission" date="2021-09" db="EMBL/GenBank/DDBJ databases">
        <authorList>
            <person name="Jia N."/>
            <person name="Wang J."/>
            <person name="Shi W."/>
            <person name="Du L."/>
            <person name="Sun Y."/>
            <person name="Zhan W."/>
            <person name="Jiang J."/>
            <person name="Wang Q."/>
            <person name="Zhang B."/>
            <person name="Ji P."/>
            <person name="Sakyi L.B."/>
            <person name="Cui X."/>
            <person name="Yuan T."/>
            <person name="Jiang B."/>
            <person name="Yang W."/>
            <person name="Lam T.T.-Y."/>
            <person name="Chang Q."/>
            <person name="Ding S."/>
            <person name="Wang X."/>
            <person name="Zhu J."/>
            <person name="Ruan X."/>
            <person name="Zhao L."/>
            <person name="Wei J."/>
            <person name="Que T."/>
            <person name="Du C."/>
            <person name="Cheng J."/>
            <person name="Dai P."/>
            <person name="Han X."/>
            <person name="Huang E."/>
            <person name="Gao Y."/>
            <person name="Liu J."/>
            <person name="Shao H."/>
            <person name="Ye R."/>
            <person name="Li L."/>
            <person name="Wei W."/>
            <person name="Wang X."/>
            <person name="Wang C."/>
            <person name="Huo Q."/>
            <person name="Li W."/>
            <person name="Guo W."/>
            <person name="Chen H."/>
            <person name="Chen S."/>
            <person name="Zhou L."/>
            <person name="Zhou L."/>
            <person name="Ni X."/>
            <person name="Tian J."/>
            <person name="Zhou Y."/>
            <person name="Sheng Y."/>
            <person name="Liu T."/>
            <person name="Pan Y."/>
            <person name="Xia L."/>
            <person name="Li J."/>
            <person name="Zhao F."/>
            <person name="Cao W."/>
        </authorList>
    </citation>
    <scope>NUCLEOTIDE SEQUENCE</scope>
    <source>
        <strain evidence="6">Rsan-2018</strain>
        <tissue evidence="6">Larvae</tissue>
    </source>
</reference>
<dbReference type="InterPro" id="IPR002018">
    <property type="entry name" value="CarbesteraseB"/>
</dbReference>
<feature type="domain" description="Carboxylesterase type B" evidence="5">
    <location>
        <begin position="215"/>
        <end position="491"/>
    </location>
</feature>
<evidence type="ECO:0000256" key="1">
    <source>
        <dbReference type="ARBA" id="ARBA00005964"/>
    </source>
</evidence>
<protein>
    <recommendedName>
        <fullName evidence="5">Carboxylesterase type B domain-containing protein</fullName>
    </recommendedName>
</protein>
<dbReference type="GO" id="GO:0003990">
    <property type="term" value="F:acetylcholinesterase activity"/>
    <property type="evidence" value="ECO:0007669"/>
    <property type="project" value="TreeGrafter"/>
</dbReference>
<dbReference type="InterPro" id="IPR019819">
    <property type="entry name" value="Carboxylesterase_B_CS"/>
</dbReference>
<gene>
    <name evidence="6" type="ORF">HPB52_018831</name>
</gene>
<dbReference type="GO" id="GO:0006581">
    <property type="term" value="P:acetylcholine catabolic process"/>
    <property type="evidence" value="ECO:0007669"/>
    <property type="project" value="TreeGrafter"/>
</dbReference>
<evidence type="ECO:0000313" key="7">
    <source>
        <dbReference type="Proteomes" id="UP000821837"/>
    </source>
</evidence>
<evidence type="ECO:0000256" key="3">
    <source>
        <dbReference type="ARBA" id="ARBA00022801"/>
    </source>
</evidence>
<evidence type="ECO:0000313" key="6">
    <source>
        <dbReference type="EMBL" id="KAH7969487.1"/>
    </source>
</evidence>
<name>A0A9D4Q825_RHISA</name>
<reference evidence="6" key="1">
    <citation type="journal article" date="2020" name="Cell">
        <title>Large-Scale Comparative Analyses of Tick Genomes Elucidate Their Genetic Diversity and Vector Capacities.</title>
        <authorList>
            <consortium name="Tick Genome and Microbiome Consortium (TIGMIC)"/>
            <person name="Jia N."/>
            <person name="Wang J."/>
            <person name="Shi W."/>
            <person name="Du L."/>
            <person name="Sun Y."/>
            <person name="Zhan W."/>
            <person name="Jiang J.F."/>
            <person name="Wang Q."/>
            <person name="Zhang B."/>
            <person name="Ji P."/>
            <person name="Bell-Sakyi L."/>
            <person name="Cui X.M."/>
            <person name="Yuan T.T."/>
            <person name="Jiang B.G."/>
            <person name="Yang W.F."/>
            <person name="Lam T.T."/>
            <person name="Chang Q.C."/>
            <person name="Ding S.J."/>
            <person name="Wang X.J."/>
            <person name="Zhu J.G."/>
            <person name="Ruan X.D."/>
            <person name="Zhao L."/>
            <person name="Wei J.T."/>
            <person name="Ye R.Z."/>
            <person name="Que T.C."/>
            <person name="Du C.H."/>
            <person name="Zhou Y.H."/>
            <person name="Cheng J.X."/>
            <person name="Dai P.F."/>
            <person name="Guo W.B."/>
            <person name="Han X.H."/>
            <person name="Huang E.J."/>
            <person name="Li L.F."/>
            <person name="Wei W."/>
            <person name="Gao Y.C."/>
            <person name="Liu J.Z."/>
            <person name="Shao H.Z."/>
            <person name="Wang X."/>
            <person name="Wang C.C."/>
            <person name="Yang T.C."/>
            <person name="Huo Q.B."/>
            <person name="Li W."/>
            <person name="Chen H.Y."/>
            <person name="Chen S.E."/>
            <person name="Zhou L.G."/>
            <person name="Ni X.B."/>
            <person name="Tian J.H."/>
            <person name="Sheng Y."/>
            <person name="Liu T."/>
            <person name="Pan Y.S."/>
            <person name="Xia L.Y."/>
            <person name="Li J."/>
            <person name="Zhao F."/>
            <person name="Cao W.C."/>
        </authorList>
    </citation>
    <scope>NUCLEOTIDE SEQUENCE</scope>
    <source>
        <strain evidence="6">Rsan-2018</strain>
    </source>
</reference>
<dbReference type="EMBL" id="JABSTV010001248">
    <property type="protein sequence ID" value="KAH7969487.1"/>
    <property type="molecule type" value="Genomic_DNA"/>
</dbReference>
<comment type="similarity">
    <text evidence="1">Belongs to the type-B carboxylesterase/lipase family.</text>
</comment>
<proteinExistence type="inferred from homology"/>
<dbReference type="PANTHER" id="PTHR43918">
    <property type="entry name" value="ACETYLCHOLINESTERASE"/>
    <property type="match status" value="1"/>
</dbReference>
<dbReference type="InterPro" id="IPR050654">
    <property type="entry name" value="AChE-related_enzymes"/>
</dbReference>
<dbReference type="PROSITE" id="PS00941">
    <property type="entry name" value="CARBOXYLESTERASE_B_2"/>
    <property type="match status" value="1"/>
</dbReference>
<dbReference type="InterPro" id="IPR029058">
    <property type="entry name" value="AB_hydrolase_fold"/>
</dbReference>
<keyword evidence="3" id="KW-0378">Hydrolase</keyword>
<dbReference type="Gene3D" id="3.40.50.1820">
    <property type="entry name" value="alpha/beta hydrolase"/>
    <property type="match status" value="2"/>
</dbReference>
<keyword evidence="2" id="KW-0719">Serine esterase</keyword>
<dbReference type="SUPFAM" id="SSF53474">
    <property type="entry name" value="alpha/beta-Hydrolases"/>
    <property type="match status" value="1"/>
</dbReference>